<dbReference type="Proteomes" id="UP000054498">
    <property type="component" value="Unassembled WGS sequence"/>
</dbReference>
<sequence>MGDNKQPIYVGNFEYDASERDVLRLLEKYGPVDRIDMKTGFAFCYMRNKRDADEAIQDLDRREWGYRRPRPLKVQWAKKVEEAKEHQTPSKTLFVVNFDVMRTTIRDVEDHFYKYGRLRRVDIKRNYAFVEFET</sequence>
<reference evidence="4 5" key="1">
    <citation type="journal article" date="2013" name="BMC Genomics">
        <title>Reconstruction of the lipid metabolism for the microalga Monoraphidium neglectum from its genome sequence reveals characteristics suitable for biofuel production.</title>
        <authorList>
            <person name="Bogen C."/>
            <person name="Al-Dilaimi A."/>
            <person name="Albersmeier A."/>
            <person name="Wichmann J."/>
            <person name="Grundmann M."/>
            <person name="Rupp O."/>
            <person name="Lauersen K.J."/>
            <person name="Blifernez-Klassen O."/>
            <person name="Kalinowski J."/>
            <person name="Goesmann A."/>
            <person name="Mussgnug J.H."/>
            <person name="Kruse O."/>
        </authorList>
    </citation>
    <scope>NUCLEOTIDE SEQUENCE [LARGE SCALE GENOMIC DNA]</scope>
    <source>
        <strain evidence="4 5">SAG 48.87</strain>
    </source>
</reference>
<dbReference type="GO" id="GO:0008380">
    <property type="term" value="P:RNA splicing"/>
    <property type="evidence" value="ECO:0007669"/>
    <property type="project" value="UniProtKB-KW"/>
</dbReference>
<dbReference type="STRING" id="145388.A0A0D2N6S6"/>
<keyword evidence="1" id="KW-0508">mRNA splicing</keyword>
<dbReference type="OrthoDB" id="5970at2759"/>
<evidence type="ECO:0000256" key="1">
    <source>
        <dbReference type="ARBA" id="ARBA00023187"/>
    </source>
</evidence>
<dbReference type="GeneID" id="25739248"/>
<dbReference type="SMART" id="SM00360">
    <property type="entry name" value="RRM"/>
    <property type="match status" value="1"/>
</dbReference>
<keyword evidence="5" id="KW-1185">Reference proteome</keyword>
<dbReference type="EMBL" id="KK101247">
    <property type="protein sequence ID" value="KIZ01586.1"/>
    <property type="molecule type" value="Genomic_DNA"/>
</dbReference>
<keyword evidence="2" id="KW-0694">RNA-binding</keyword>
<dbReference type="InterPro" id="IPR000504">
    <property type="entry name" value="RRM_dom"/>
</dbReference>
<dbReference type="PANTHER" id="PTHR23147">
    <property type="entry name" value="SERINE/ARGININE RICH SPLICING FACTOR"/>
    <property type="match status" value="1"/>
</dbReference>
<evidence type="ECO:0000256" key="2">
    <source>
        <dbReference type="PROSITE-ProRule" id="PRU00176"/>
    </source>
</evidence>
<dbReference type="InterPro" id="IPR050907">
    <property type="entry name" value="SRSF"/>
</dbReference>
<dbReference type="AlphaFoldDB" id="A0A0D2N6S6"/>
<dbReference type="InterPro" id="IPR035979">
    <property type="entry name" value="RBD_domain_sf"/>
</dbReference>
<gene>
    <name evidence="4" type="ORF">MNEG_6372</name>
</gene>
<evidence type="ECO:0000313" key="4">
    <source>
        <dbReference type="EMBL" id="KIZ01586.1"/>
    </source>
</evidence>
<dbReference type="RefSeq" id="XP_013900605.1">
    <property type="nucleotide sequence ID" value="XM_014045151.1"/>
</dbReference>
<name>A0A0D2N6S6_9CHLO</name>
<evidence type="ECO:0000259" key="3">
    <source>
        <dbReference type="PROSITE" id="PS50102"/>
    </source>
</evidence>
<protein>
    <submittedName>
        <fullName evidence="4">Arginine/serine-rich-splicing factor RSP31</fullName>
    </submittedName>
</protein>
<dbReference type="InterPro" id="IPR012677">
    <property type="entry name" value="Nucleotide-bd_a/b_plait_sf"/>
</dbReference>
<feature type="domain" description="RRM" evidence="3">
    <location>
        <begin position="6"/>
        <end position="79"/>
    </location>
</feature>
<keyword evidence="1" id="KW-0507">mRNA processing</keyword>
<evidence type="ECO:0000313" key="5">
    <source>
        <dbReference type="Proteomes" id="UP000054498"/>
    </source>
</evidence>
<proteinExistence type="predicted"/>
<feature type="domain" description="RRM" evidence="3">
    <location>
        <begin position="91"/>
        <end position="134"/>
    </location>
</feature>
<accession>A0A0D2N6S6</accession>
<dbReference type="SUPFAM" id="SSF54928">
    <property type="entry name" value="RNA-binding domain, RBD"/>
    <property type="match status" value="1"/>
</dbReference>
<dbReference type="PROSITE" id="PS50102">
    <property type="entry name" value="RRM"/>
    <property type="match status" value="2"/>
</dbReference>
<dbReference type="Pfam" id="PF00076">
    <property type="entry name" value="RRM_1"/>
    <property type="match status" value="2"/>
</dbReference>
<dbReference type="KEGG" id="mng:MNEG_6372"/>
<dbReference type="GO" id="GO:0003723">
    <property type="term" value="F:RNA binding"/>
    <property type="evidence" value="ECO:0007669"/>
    <property type="project" value="UniProtKB-UniRule"/>
</dbReference>
<organism evidence="4 5">
    <name type="scientific">Monoraphidium neglectum</name>
    <dbReference type="NCBI Taxonomy" id="145388"/>
    <lineage>
        <taxon>Eukaryota</taxon>
        <taxon>Viridiplantae</taxon>
        <taxon>Chlorophyta</taxon>
        <taxon>core chlorophytes</taxon>
        <taxon>Chlorophyceae</taxon>
        <taxon>CS clade</taxon>
        <taxon>Sphaeropleales</taxon>
        <taxon>Selenastraceae</taxon>
        <taxon>Monoraphidium</taxon>
    </lineage>
</organism>
<dbReference type="Gene3D" id="3.30.70.330">
    <property type="match status" value="2"/>
</dbReference>